<dbReference type="InterPro" id="IPR019011">
    <property type="entry name" value="Cryptic/Cripto_CFC-dom"/>
</dbReference>
<organism evidence="7 8">
    <name type="scientific">Circaetus pectoralis</name>
    <name type="common">black-chested snake-eagle</name>
    <dbReference type="NCBI Taxonomy" id="321084"/>
    <lineage>
        <taxon>Eukaryota</taxon>
        <taxon>Metazoa</taxon>
        <taxon>Chordata</taxon>
        <taxon>Craniata</taxon>
        <taxon>Vertebrata</taxon>
        <taxon>Euteleostomi</taxon>
        <taxon>Archelosauria</taxon>
        <taxon>Archosauria</taxon>
        <taxon>Dinosauria</taxon>
        <taxon>Saurischia</taxon>
        <taxon>Theropoda</taxon>
        <taxon>Coelurosauria</taxon>
        <taxon>Aves</taxon>
        <taxon>Neognathae</taxon>
        <taxon>Neoaves</taxon>
        <taxon>Telluraves</taxon>
        <taxon>Accipitrimorphae</taxon>
        <taxon>Accipitriformes</taxon>
        <taxon>Accipitridae</taxon>
        <taxon>Accipitrinae</taxon>
        <taxon>Circaetus</taxon>
    </lineage>
</organism>
<proteinExistence type="inferred from homology"/>
<dbReference type="AlphaFoldDB" id="A0A7L4A3L4"/>
<feature type="domain" description="EGF-like" evidence="6">
    <location>
        <begin position="138"/>
        <end position="149"/>
    </location>
</feature>
<feature type="non-terminal residue" evidence="7">
    <location>
        <position position="229"/>
    </location>
</feature>
<keyword evidence="8" id="KW-1185">Reference proteome</keyword>
<evidence type="ECO:0000256" key="2">
    <source>
        <dbReference type="ARBA" id="ARBA00022536"/>
    </source>
</evidence>
<accession>A0A7L4A3L4</accession>
<feature type="non-terminal residue" evidence="7">
    <location>
        <position position="1"/>
    </location>
</feature>
<dbReference type="EMBL" id="VZZV01000467">
    <property type="protein sequence ID" value="NXW20433.1"/>
    <property type="molecule type" value="Genomic_DNA"/>
</dbReference>
<sequence>SFFGFCRILFTVTLVWQAVHLGEGKENFVFPPAAPCFSRTFAVCIVSLQATLFFRICTRQGREKEREDVKSLNATAQKQQPKIEGSIINAVSDMNQSYESRKQQNSRALVPFTGITESKKLNRHCCQNGGTCILGAFCACLKHFTGRYCEHDERQSNCGSIAHGAWVLKGCWLCRCGYGTLNCLSEIMHDNCELKSEKEEITRLHSNGLRLQQTVFALACLITILLAFC</sequence>
<feature type="signal peptide" evidence="5">
    <location>
        <begin position="1"/>
        <end position="24"/>
    </location>
</feature>
<protein>
    <submittedName>
        <fullName evidence="7">CFC1 protein</fullName>
    </submittedName>
</protein>
<evidence type="ECO:0000256" key="3">
    <source>
        <dbReference type="ARBA" id="ARBA00023157"/>
    </source>
</evidence>
<feature type="chain" id="PRO_5029657299" evidence="5">
    <location>
        <begin position="25"/>
        <end position="229"/>
    </location>
</feature>
<reference evidence="7 8" key="1">
    <citation type="submission" date="2019-09" db="EMBL/GenBank/DDBJ databases">
        <title>Bird 10,000 Genomes (B10K) Project - Family phase.</title>
        <authorList>
            <person name="Zhang G."/>
        </authorList>
    </citation>
    <scope>NUCLEOTIDE SEQUENCE [LARGE SCALE GENOMIC DNA]</scope>
    <source>
        <strain evidence="7">B10K-DU-010-60</strain>
        <tissue evidence="7">Muscle</tissue>
    </source>
</reference>
<evidence type="ECO:0000256" key="5">
    <source>
        <dbReference type="SAM" id="SignalP"/>
    </source>
</evidence>
<evidence type="ECO:0000313" key="8">
    <source>
        <dbReference type="Proteomes" id="UP000562238"/>
    </source>
</evidence>
<evidence type="ECO:0000313" key="7">
    <source>
        <dbReference type="EMBL" id="NXW20433.1"/>
    </source>
</evidence>
<dbReference type="SUPFAM" id="SSF57196">
    <property type="entry name" value="EGF/Laminin"/>
    <property type="match status" value="2"/>
</dbReference>
<gene>
    <name evidence="7" type="primary">Cfc1</name>
    <name evidence="7" type="ORF">CIRPEC_R08736</name>
</gene>
<dbReference type="Pfam" id="PF09443">
    <property type="entry name" value="CFC"/>
    <property type="match status" value="1"/>
</dbReference>
<evidence type="ECO:0000256" key="4">
    <source>
        <dbReference type="ARBA" id="ARBA00023180"/>
    </source>
</evidence>
<dbReference type="Proteomes" id="UP000562238">
    <property type="component" value="Unassembled WGS sequence"/>
</dbReference>
<dbReference type="PROSITE" id="PS00022">
    <property type="entry name" value="EGF_1"/>
    <property type="match status" value="1"/>
</dbReference>
<name>A0A7L4A3L4_9AVES</name>
<evidence type="ECO:0000256" key="1">
    <source>
        <dbReference type="ARBA" id="ARBA00007384"/>
    </source>
</evidence>
<comment type="similarity">
    <text evidence="1">Belongs to the EGF-CFC (Cripto-1/FRL1/Cryptic) family.</text>
</comment>
<dbReference type="InterPro" id="IPR000742">
    <property type="entry name" value="EGF"/>
</dbReference>
<keyword evidence="2" id="KW-0245">EGF-like domain</keyword>
<keyword evidence="3" id="KW-1015">Disulfide bond</keyword>
<keyword evidence="5" id="KW-0732">Signal</keyword>
<dbReference type="Gene3D" id="2.10.25.10">
    <property type="entry name" value="Laminin"/>
    <property type="match status" value="1"/>
</dbReference>
<dbReference type="FunFam" id="2.10.25.10:FF:000421">
    <property type="entry name" value="Teratocarcinoma-derived growth factor"/>
    <property type="match status" value="1"/>
</dbReference>
<comment type="caution">
    <text evidence="7">The sequence shown here is derived from an EMBL/GenBank/DDBJ whole genome shotgun (WGS) entry which is preliminary data.</text>
</comment>
<evidence type="ECO:0000259" key="6">
    <source>
        <dbReference type="PROSITE" id="PS00022"/>
    </source>
</evidence>
<keyword evidence="4" id="KW-0325">Glycoprotein</keyword>
<dbReference type="GO" id="GO:0007165">
    <property type="term" value="P:signal transduction"/>
    <property type="evidence" value="ECO:0007669"/>
    <property type="project" value="UniProtKB-ARBA"/>
</dbReference>